<proteinExistence type="predicted"/>
<reference evidence="2" key="2">
    <citation type="submission" date="2023-01" db="EMBL/GenBank/DDBJ databases">
        <title>Draft genome sequence of Sulfitobacter pacificus strain NBRC 109915.</title>
        <authorList>
            <person name="Sun Q."/>
            <person name="Mori K."/>
        </authorList>
    </citation>
    <scope>NUCLEOTIDE SEQUENCE</scope>
    <source>
        <strain evidence="2">NBRC 109915</strain>
    </source>
</reference>
<evidence type="ECO:0000259" key="1">
    <source>
        <dbReference type="SMART" id="SM00860"/>
    </source>
</evidence>
<reference evidence="2" key="1">
    <citation type="journal article" date="2014" name="Int. J. Syst. Evol. Microbiol.">
        <title>Complete genome of a new Firmicutes species belonging to the dominant human colonic microbiota ('Ruminococcus bicirculans') reveals two chromosomes and a selective capacity to utilize plant glucans.</title>
        <authorList>
            <consortium name="NISC Comparative Sequencing Program"/>
            <person name="Wegmann U."/>
            <person name="Louis P."/>
            <person name="Goesmann A."/>
            <person name="Henrissat B."/>
            <person name="Duncan S.H."/>
            <person name="Flint H.J."/>
        </authorList>
    </citation>
    <scope>NUCLEOTIDE SEQUENCE</scope>
    <source>
        <strain evidence="2">NBRC 109915</strain>
    </source>
</reference>
<dbReference type="RefSeq" id="WP_284373704.1">
    <property type="nucleotide sequence ID" value="NZ_BSNL01000001.1"/>
</dbReference>
<dbReference type="SUPFAM" id="SSF160631">
    <property type="entry name" value="SMI1/KNR4-like"/>
    <property type="match status" value="1"/>
</dbReference>
<dbReference type="InterPro" id="IPR018958">
    <property type="entry name" value="Knr4/Smi1-like_dom"/>
</dbReference>
<dbReference type="Proteomes" id="UP001161388">
    <property type="component" value="Unassembled WGS sequence"/>
</dbReference>
<dbReference type="EMBL" id="BSNL01000001">
    <property type="protein sequence ID" value="GLQ27586.1"/>
    <property type="molecule type" value="Genomic_DNA"/>
</dbReference>
<gene>
    <name evidence="2" type="ORF">GCM10007927_23890</name>
</gene>
<name>A0ABQ5VKL4_9RHOB</name>
<feature type="domain" description="Knr4/Smi1-like" evidence="1">
    <location>
        <begin position="27"/>
        <end position="182"/>
    </location>
</feature>
<dbReference type="InterPro" id="IPR037883">
    <property type="entry name" value="Knr4/Smi1-like_sf"/>
</dbReference>
<dbReference type="Pfam" id="PF09346">
    <property type="entry name" value="SMI1_KNR4"/>
    <property type="match status" value="1"/>
</dbReference>
<evidence type="ECO:0000313" key="2">
    <source>
        <dbReference type="EMBL" id="GLQ27586.1"/>
    </source>
</evidence>
<organism evidence="2 3">
    <name type="scientific">Sulfitobacter pacificus</name>
    <dbReference type="NCBI Taxonomy" id="1499314"/>
    <lineage>
        <taxon>Bacteria</taxon>
        <taxon>Pseudomonadati</taxon>
        <taxon>Pseudomonadota</taxon>
        <taxon>Alphaproteobacteria</taxon>
        <taxon>Rhodobacterales</taxon>
        <taxon>Roseobacteraceae</taxon>
        <taxon>Sulfitobacter</taxon>
    </lineage>
</organism>
<evidence type="ECO:0000313" key="3">
    <source>
        <dbReference type="Proteomes" id="UP001161388"/>
    </source>
</evidence>
<dbReference type="Gene3D" id="3.40.1580.10">
    <property type="entry name" value="SMI1/KNR4-like"/>
    <property type="match status" value="1"/>
</dbReference>
<sequence length="197" mass="22618">MSTQIKGSNAGITVAPIEEDSPFFRPPATDAQIEAVEKKYGYAMPEELAKWYRQYHAIEVTPRGYRYRYNPLDLKVIELGLDLDDHMITDPRDRFRYTYLLDETAKGLNFFDSNWRRADYLTEGHFEIGASSLGTLVMDFRPGETHGWVYHLILHGAEDIVDQGMEVPLAFVAKSFDAFLDGLFDLDAEIQERVKTL</sequence>
<comment type="caution">
    <text evidence="2">The sequence shown here is derived from an EMBL/GenBank/DDBJ whole genome shotgun (WGS) entry which is preliminary data.</text>
</comment>
<dbReference type="SMART" id="SM00860">
    <property type="entry name" value="SMI1_KNR4"/>
    <property type="match status" value="1"/>
</dbReference>
<keyword evidence="3" id="KW-1185">Reference proteome</keyword>
<protein>
    <recommendedName>
        <fullName evidence="1">Knr4/Smi1-like domain-containing protein</fullName>
    </recommendedName>
</protein>
<accession>A0ABQ5VKL4</accession>